<dbReference type="Pfam" id="PF20174">
    <property type="entry name" value="DUF6540"/>
    <property type="match status" value="1"/>
</dbReference>
<dbReference type="EMBL" id="MU150258">
    <property type="protein sequence ID" value="KAF9463878.1"/>
    <property type="molecule type" value="Genomic_DNA"/>
</dbReference>
<accession>A0A9P5Y5W0</accession>
<dbReference type="AlphaFoldDB" id="A0A9P5Y5W0"/>
<dbReference type="Proteomes" id="UP000807353">
    <property type="component" value="Unassembled WGS sequence"/>
</dbReference>
<feature type="region of interest" description="Disordered" evidence="1">
    <location>
        <begin position="27"/>
        <end position="66"/>
    </location>
</feature>
<dbReference type="OrthoDB" id="2999773at2759"/>
<keyword evidence="3" id="KW-1185">Reference proteome</keyword>
<sequence length="220" mass="24015">MPTLYLMKQGHGANPLFHNHWALLVSPDPNNSTPEDTRAPSPSPPTAPDPQTNPQSSPPPNLSGTFIHTHGSLLSGFTFEAKRRWSQATCPEPYRAFPLGALTHKSTQITYMRTDTATGTSEDGDREEITIPIPEPDETEHGWILDPVPRSELERALLRAPPPGPSLRSAGATSGAASGRARLQDCQEWIRMALPHAVRAGFLVYNEGVDVDDLLSVRNQ</sequence>
<dbReference type="InterPro" id="IPR046670">
    <property type="entry name" value="DUF6540"/>
</dbReference>
<comment type="caution">
    <text evidence="2">The sequence shown here is derived from an EMBL/GenBank/DDBJ whole genome shotgun (WGS) entry which is preliminary data.</text>
</comment>
<reference evidence="2" key="1">
    <citation type="submission" date="2020-11" db="EMBL/GenBank/DDBJ databases">
        <authorList>
            <consortium name="DOE Joint Genome Institute"/>
            <person name="Ahrendt S."/>
            <person name="Riley R."/>
            <person name="Andreopoulos W."/>
            <person name="Labutti K."/>
            <person name="Pangilinan J."/>
            <person name="Ruiz-Duenas F.J."/>
            <person name="Barrasa J.M."/>
            <person name="Sanchez-Garcia M."/>
            <person name="Camarero S."/>
            <person name="Miyauchi S."/>
            <person name="Serrano A."/>
            <person name="Linde D."/>
            <person name="Babiker R."/>
            <person name="Drula E."/>
            <person name="Ayuso-Fernandez I."/>
            <person name="Pacheco R."/>
            <person name="Padilla G."/>
            <person name="Ferreira P."/>
            <person name="Barriuso J."/>
            <person name="Kellner H."/>
            <person name="Castanera R."/>
            <person name="Alfaro M."/>
            <person name="Ramirez L."/>
            <person name="Pisabarro A.G."/>
            <person name="Kuo A."/>
            <person name="Tritt A."/>
            <person name="Lipzen A."/>
            <person name="He G."/>
            <person name="Yan M."/>
            <person name="Ng V."/>
            <person name="Cullen D."/>
            <person name="Martin F."/>
            <person name="Rosso M.-N."/>
            <person name="Henrissat B."/>
            <person name="Hibbett D."/>
            <person name="Martinez A.T."/>
            <person name="Grigoriev I.V."/>
        </authorList>
    </citation>
    <scope>NUCLEOTIDE SEQUENCE</scope>
    <source>
        <strain evidence="2">CBS 247.69</strain>
    </source>
</reference>
<name>A0A9P5Y5W0_9AGAR</name>
<evidence type="ECO:0000313" key="2">
    <source>
        <dbReference type="EMBL" id="KAF9463878.1"/>
    </source>
</evidence>
<gene>
    <name evidence="2" type="ORF">BDZ94DRAFT_1257668</name>
</gene>
<protein>
    <submittedName>
        <fullName evidence="2">Uncharacterized protein</fullName>
    </submittedName>
</protein>
<proteinExistence type="predicted"/>
<evidence type="ECO:0000313" key="3">
    <source>
        <dbReference type="Proteomes" id="UP000807353"/>
    </source>
</evidence>
<organism evidence="2 3">
    <name type="scientific">Collybia nuda</name>
    <dbReference type="NCBI Taxonomy" id="64659"/>
    <lineage>
        <taxon>Eukaryota</taxon>
        <taxon>Fungi</taxon>
        <taxon>Dikarya</taxon>
        <taxon>Basidiomycota</taxon>
        <taxon>Agaricomycotina</taxon>
        <taxon>Agaricomycetes</taxon>
        <taxon>Agaricomycetidae</taxon>
        <taxon>Agaricales</taxon>
        <taxon>Tricholomatineae</taxon>
        <taxon>Clitocybaceae</taxon>
        <taxon>Collybia</taxon>
    </lineage>
</organism>
<evidence type="ECO:0000256" key="1">
    <source>
        <dbReference type="SAM" id="MobiDB-lite"/>
    </source>
</evidence>